<evidence type="ECO:0000313" key="2">
    <source>
        <dbReference type="EMBL" id="MFD0964824.1"/>
    </source>
</evidence>
<keyword evidence="3" id="KW-1185">Reference proteome</keyword>
<organism evidence="2 3">
    <name type="scientific">Pseudofulvibacter geojedonensis</name>
    <dbReference type="NCBI Taxonomy" id="1123758"/>
    <lineage>
        <taxon>Bacteria</taxon>
        <taxon>Pseudomonadati</taxon>
        <taxon>Bacteroidota</taxon>
        <taxon>Flavobacteriia</taxon>
        <taxon>Flavobacteriales</taxon>
        <taxon>Flavobacteriaceae</taxon>
        <taxon>Pseudofulvibacter</taxon>
    </lineage>
</organism>
<comment type="caution">
    <text evidence="2">The sequence shown here is derived from an EMBL/GenBank/DDBJ whole genome shotgun (WGS) entry which is preliminary data.</text>
</comment>
<dbReference type="Proteomes" id="UP001596997">
    <property type="component" value="Unassembled WGS sequence"/>
</dbReference>
<reference evidence="3" key="1">
    <citation type="journal article" date="2019" name="Int. J. Syst. Evol. Microbiol.">
        <title>The Global Catalogue of Microorganisms (GCM) 10K type strain sequencing project: providing services to taxonomists for standard genome sequencing and annotation.</title>
        <authorList>
            <consortium name="The Broad Institute Genomics Platform"/>
            <consortium name="The Broad Institute Genome Sequencing Center for Infectious Disease"/>
            <person name="Wu L."/>
            <person name="Ma J."/>
        </authorList>
    </citation>
    <scope>NUCLEOTIDE SEQUENCE [LARGE SCALE GENOMIC DNA]</scope>
    <source>
        <strain evidence="3">CCUG 62114</strain>
    </source>
</reference>
<evidence type="ECO:0008006" key="4">
    <source>
        <dbReference type="Google" id="ProtNLM"/>
    </source>
</evidence>
<protein>
    <recommendedName>
        <fullName evidence="4">MotA/TolQ/ExbB proton channel domain-containing protein</fullName>
    </recommendedName>
</protein>
<sequence>MALSFYKINQNQEYLLIPCLIFSFVVGSIFFHVEYLKEKKNQVYTTKKRKVKLIYWVLNSLSALTFTGSGLILAYLMQTDPPNDFNLVLIMNSIIYLILFLGVVSFIDMFFVYKFLKKSQLDVSVEIDKIGS</sequence>
<dbReference type="RefSeq" id="WP_377716370.1">
    <property type="nucleotide sequence ID" value="NZ_JBHTJM010000010.1"/>
</dbReference>
<feature type="transmembrane region" description="Helical" evidence="1">
    <location>
        <begin position="14"/>
        <end position="33"/>
    </location>
</feature>
<feature type="transmembrane region" description="Helical" evidence="1">
    <location>
        <begin position="89"/>
        <end position="113"/>
    </location>
</feature>
<dbReference type="EMBL" id="JBHTJM010000010">
    <property type="protein sequence ID" value="MFD0964824.1"/>
    <property type="molecule type" value="Genomic_DNA"/>
</dbReference>
<feature type="transmembrane region" description="Helical" evidence="1">
    <location>
        <begin position="53"/>
        <end position="77"/>
    </location>
</feature>
<accession>A0ABW3I4N8</accession>
<evidence type="ECO:0000256" key="1">
    <source>
        <dbReference type="SAM" id="Phobius"/>
    </source>
</evidence>
<keyword evidence="1" id="KW-1133">Transmembrane helix</keyword>
<gene>
    <name evidence="2" type="ORF">ACFQ1O_12485</name>
</gene>
<name>A0ABW3I4N8_9FLAO</name>
<evidence type="ECO:0000313" key="3">
    <source>
        <dbReference type="Proteomes" id="UP001596997"/>
    </source>
</evidence>
<proteinExistence type="predicted"/>
<keyword evidence="1" id="KW-0812">Transmembrane</keyword>
<keyword evidence="1" id="KW-0472">Membrane</keyword>